<proteinExistence type="predicted"/>
<sequence>MTQTLSHIDFERLLKLRLAVARHGEMDAAGWWNTKGILGRHGALALKRGFPSTHHFAQARIAFAVARSRCREIFDPPGCMTLWHLPAEVEDQFEAHWQDWLDQGERWGAFFETLAAAGGKDLLAELVEFGLIDQNHLDAVAKLRRSAEGRSVPLSGTYRPSDEVITLLAAGFARGERGNPAIPYARLED</sequence>
<dbReference type="OrthoDB" id="8265768at2"/>
<gene>
    <name evidence="1" type="ORF">THSYN_17895</name>
</gene>
<protein>
    <recommendedName>
        <fullName evidence="3">BrxE family protein</fullName>
    </recommendedName>
</protein>
<dbReference type="NCBIfam" id="NF033447">
    <property type="entry name" value="BrxE_fam"/>
    <property type="match status" value="1"/>
</dbReference>
<organism evidence="1 2">
    <name type="scientific">Candidatus Thiodictyon syntrophicum</name>
    <dbReference type="NCBI Taxonomy" id="1166950"/>
    <lineage>
        <taxon>Bacteria</taxon>
        <taxon>Pseudomonadati</taxon>
        <taxon>Pseudomonadota</taxon>
        <taxon>Gammaproteobacteria</taxon>
        <taxon>Chromatiales</taxon>
        <taxon>Chromatiaceae</taxon>
        <taxon>Thiodictyon</taxon>
    </lineage>
</organism>
<evidence type="ECO:0000313" key="2">
    <source>
        <dbReference type="Proteomes" id="UP000232638"/>
    </source>
</evidence>
<evidence type="ECO:0000313" key="1">
    <source>
        <dbReference type="EMBL" id="AUB82630.1"/>
    </source>
</evidence>
<accession>A0A2K8UAL9</accession>
<dbReference type="RefSeq" id="WP_100920350.1">
    <property type="nucleotide sequence ID" value="NZ_CP020370.1"/>
</dbReference>
<dbReference type="EMBL" id="CP020370">
    <property type="protein sequence ID" value="AUB82630.1"/>
    <property type="molecule type" value="Genomic_DNA"/>
</dbReference>
<evidence type="ECO:0008006" key="3">
    <source>
        <dbReference type="Google" id="ProtNLM"/>
    </source>
</evidence>
<reference evidence="1 2" key="1">
    <citation type="submission" date="2017-03" db="EMBL/GenBank/DDBJ databases">
        <title>Complete genome sequence of Candidatus 'Thiodictyon syntrophicum' sp. nov. strain Cad16T, a photolithoautotroph purple sulfur bacterium isolated from an alpine meromictic lake.</title>
        <authorList>
            <person name="Luedin S.M."/>
            <person name="Pothier J.F."/>
            <person name="Danza F."/>
            <person name="Storelli N."/>
            <person name="Wittwer M."/>
            <person name="Tonolla M."/>
        </authorList>
    </citation>
    <scope>NUCLEOTIDE SEQUENCE [LARGE SCALE GENOMIC DNA]</scope>
    <source>
        <strain evidence="1 2">Cad16T</strain>
    </source>
</reference>
<name>A0A2K8UAL9_9GAMM</name>
<dbReference type="AlphaFoldDB" id="A0A2K8UAL9"/>
<keyword evidence="2" id="KW-1185">Reference proteome</keyword>
<dbReference type="KEGG" id="tsy:THSYN_17895"/>
<dbReference type="Pfam" id="PF26412">
    <property type="entry name" value="BrxE"/>
    <property type="match status" value="1"/>
</dbReference>
<dbReference type="InterPro" id="IPR058690">
    <property type="entry name" value="BrxE"/>
</dbReference>
<dbReference type="Proteomes" id="UP000232638">
    <property type="component" value="Chromosome"/>
</dbReference>